<dbReference type="AlphaFoldDB" id="A0A2A4YCS0"/>
<protein>
    <recommendedName>
        <fullName evidence="1">Phospholipid/glycerol acyltransferase domain-containing protein</fullName>
    </recommendedName>
</protein>
<sequence length="109" mass="12792">MKLKLWQRLFVFITKKLISLRYDVKVHGLSRIAKKKLKKESGILFLPNHPAEIDPVILMSILMKPFKPRPLVVEYFFYGKGMNFFMKLAGAFPIPQVETTANQWKLRQV</sequence>
<dbReference type="Pfam" id="PF01553">
    <property type="entry name" value="Acyltransferase"/>
    <property type="match status" value="1"/>
</dbReference>
<feature type="non-terminal residue" evidence="2">
    <location>
        <position position="109"/>
    </location>
</feature>
<organism evidence="2 3">
    <name type="scientific">Aerophobetes bacterium</name>
    <dbReference type="NCBI Taxonomy" id="2030807"/>
    <lineage>
        <taxon>Bacteria</taxon>
        <taxon>Candidatus Aerophobota</taxon>
    </lineage>
</organism>
<evidence type="ECO:0000259" key="1">
    <source>
        <dbReference type="Pfam" id="PF01553"/>
    </source>
</evidence>
<accession>A0A2A4YCS0</accession>
<feature type="domain" description="Phospholipid/glycerol acyltransferase" evidence="1">
    <location>
        <begin position="24"/>
        <end position="96"/>
    </location>
</feature>
<dbReference type="InterPro" id="IPR002123">
    <property type="entry name" value="Plipid/glycerol_acylTrfase"/>
</dbReference>
<proteinExistence type="predicted"/>
<dbReference type="Proteomes" id="UP000217838">
    <property type="component" value="Unassembled WGS sequence"/>
</dbReference>
<dbReference type="SUPFAM" id="SSF69593">
    <property type="entry name" value="Glycerol-3-phosphate (1)-acyltransferase"/>
    <property type="match status" value="1"/>
</dbReference>
<gene>
    <name evidence="2" type="ORF">COB11_07065</name>
</gene>
<evidence type="ECO:0000313" key="3">
    <source>
        <dbReference type="Proteomes" id="UP000217838"/>
    </source>
</evidence>
<dbReference type="EMBL" id="NVUU01000095">
    <property type="protein sequence ID" value="PCI92583.1"/>
    <property type="molecule type" value="Genomic_DNA"/>
</dbReference>
<comment type="caution">
    <text evidence="2">The sequence shown here is derived from an EMBL/GenBank/DDBJ whole genome shotgun (WGS) entry which is preliminary data.</text>
</comment>
<name>A0A2A4YCS0_UNCAE</name>
<evidence type="ECO:0000313" key="2">
    <source>
        <dbReference type="EMBL" id="PCI92583.1"/>
    </source>
</evidence>
<reference evidence="3" key="1">
    <citation type="submission" date="2017-08" db="EMBL/GenBank/DDBJ databases">
        <title>A dynamic microbial community with high functional redundancy inhabits the cold, oxic subseafloor aquifer.</title>
        <authorList>
            <person name="Tully B.J."/>
            <person name="Wheat C.G."/>
            <person name="Glazer B.T."/>
            <person name="Huber J.A."/>
        </authorList>
    </citation>
    <scope>NUCLEOTIDE SEQUENCE [LARGE SCALE GENOMIC DNA]</scope>
</reference>
<dbReference type="GO" id="GO:0016746">
    <property type="term" value="F:acyltransferase activity"/>
    <property type="evidence" value="ECO:0007669"/>
    <property type="project" value="InterPro"/>
</dbReference>